<evidence type="ECO:0000313" key="8">
    <source>
        <dbReference type="Proteomes" id="UP000241762"/>
    </source>
</evidence>
<protein>
    <recommendedName>
        <fullName evidence="6">50S ribosomal protein L31</fullName>
    </recommendedName>
</protein>
<dbReference type="InterPro" id="IPR034704">
    <property type="entry name" value="Ribosomal_bL28/bL31-like_sf"/>
</dbReference>
<dbReference type="InterPro" id="IPR042105">
    <property type="entry name" value="Ribosomal_bL31_sf"/>
</dbReference>
<keyword evidence="4 6" id="KW-0689">Ribosomal protein</keyword>
<evidence type="ECO:0000256" key="3">
    <source>
        <dbReference type="ARBA" id="ARBA00011838"/>
    </source>
</evidence>
<dbReference type="GO" id="GO:0006412">
    <property type="term" value="P:translation"/>
    <property type="evidence" value="ECO:0007669"/>
    <property type="project" value="InterPro"/>
</dbReference>
<dbReference type="GO" id="GO:0003735">
    <property type="term" value="F:structural constituent of ribosome"/>
    <property type="evidence" value="ECO:0007669"/>
    <property type="project" value="InterPro"/>
</dbReference>
<sequence length="74" mass="8314">MKKDIHPQYKALTIDIKGRKYHTMSTYPAETLIMDIDYTTHPAWTGKGFTAANESNTAVSSFNKKFAGLNFGIK</sequence>
<proteinExistence type="inferred from homology"/>
<dbReference type="NCBIfam" id="TIGR00105">
    <property type="entry name" value="L31"/>
    <property type="match status" value="1"/>
</dbReference>
<accession>A0A2P1P7N5</accession>
<dbReference type="SUPFAM" id="SSF143800">
    <property type="entry name" value="L28p-like"/>
    <property type="match status" value="1"/>
</dbReference>
<dbReference type="Pfam" id="PF01197">
    <property type="entry name" value="Ribosomal_L31"/>
    <property type="match status" value="1"/>
</dbReference>
<evidence type="ECO:0000256" key="5">
    <source>
        <dbReference type="ARBA" id="ARBA00023274"/>
    </source>
</evidence>
<dbReference type="InterPro" id="IPR002150">
    <property type="entry name" value="Ribosomal_bL31"/>
</dbReference>
<evidence type="ECO:0000313" key="7">
    <source>
        <dbReference type="EMBL" id="AVP87272.1"/>
    </source>
</evidence>
<dbReference type="RefSeq" id="WP_106874140.1">
    <property type="nucleotide sequence ID" value="NZ_CP027845.1"/>
</dbReference>
<dbReference type="Gene3D" id="4.10.830.30">
    <property type="entry name" value="Ribosomal protein L31"/>
    <property type="match status" value="1"/>
</dbReference>
<gene>
    <name evidence="7" type="ORF">phytr_3180</name>
</gene>
<evidence type="ECO:0000256" key="2">
    <source>
        <dbReference type="ARBA" id="ARBA00009296"/>
    </source>
</evidence>
<dbReference type="AlphaFoldDB" id="A0A2P1P7N5"/>
<evidence type="ECO:0000256" key="1">
    <source>
        <dbReference type="ARBA" id="ARBA00003795"/>
    </source>
</evidence>
<keyword evidence="5 6" id="KW-0687">Ribonucleoprotein</keyword>
<dbReference type="GO" id="GO:1990904">
    <property type="term" value="C:ribonucleoprotein complex"/>
    <property type="evidence" value="ECO:0007669"/>
    <property type="project" value="UniProtKB-KW"/>
</dbReference>
<organism evidence="7 8">
    <name type="scientific">Candidatus Phycorickettsia trachydisci</name>
    <dbReference type="NCBI Taxonomy" id="2115978"/>
    <lineage>
        <taxon>Bacteria</taxon>
        <taxon>Pseudomonadati</taxon>
        <taxon>Pseudomonadota</taxon>
        <taxon>Alphaproteobacteria</taxon>
        <taxon>Rickettsiales</taxon>
        <taxon>Rickettsiaceae</taxon>
        <taxon>Candidatus Phycorickettsia</taxon>
    </lineage>
</organism>
<comment type="subunit">
    <text evidence="3">Part of the 50S ribosomal subunit.</text>
</comment>
<evidence type="ECO:0000256" key="4">
    <source>
        <dbReference type="ARBA" id="ARBA00022980"/>
    </source>
</evidence>
<keyword evidence="8" id="KW-1185">Reference proteome</keyword>
<dbReference type="GO" id="GO:0005840">
    <property type="term" value="C:ribosome"/>
    <property type="evidence" value="ECO:0007669"/>
    <property type="project" value="UniProtKB-KW"/>
</dbReference>
<dbReference type="Proteomes" id="UP000241762">
    <property type="component" value="Chromosome"/>
</dbReference>
<comment type="similarity">
    <text evidence="2">Belongs to the bacterial ribosomal protein bL31 family. Type A subfamily.</text>
</comment>
<comment type="function">
    <text evidence="1">Binds the 23S rRNA.</text>
</comment>
<reference evidence="7 8" key="1">
    <citation type="submission" date="2018-03" db="EMBL/GenBank/DDBJ databases">
        <title>A gene transfer event suggests a long-term partnership between eustigmatophyte algae and a novel lineage of endosymbiotic bacteria.</title>
        <authorList>
            <person name="Yurchenko T."/>
            <person name="Sevcikova T."/>
            <person name="Pribyl P."/>
            <person name="El Karkouri K."/>
            <person name="Klimes V."/>
            <person name="Amaral R."/>
            <person name="Zbrankova V."/>
            <person name="Kim E."/>
            <person name="Raoult D."/>
            <person name="Santos L.M.A."/>
            <person name="Elias M."/>
        </authorList>
    </citation>
    <scope>NUCLEOTIDE SEQUENCE [LARGE SCALE GENOMIC DNA]</scope>
    <source>
        <strain evidence="7">CCALA 838</strain>
    </source>
</reference>
<evidence type="ECO:0000256" key="6">
    <source>
        <dbReference type="RuleBase" id="RU000564"/>
    </source>
</evidence>
<name>A0A2P1P7N5_9RICK</name>
<dbReference type="OrthoDB" id="9803251at2"/>
<dbReference type="EMBL" id="CP027845">
    <property type="protein sequence ID" value="AVP87272.1"/>
    <property type="molecule type" value="Genomic_DNA"/>
</dbReference>
<dbReference type="KEGG" id="ptc:phytr_3180"/>